<proteinExistence type="predicted"/>
<feature type="transmembrane region" description="Helical" evidence="1">
    <location>
        <begin position="87"/>
        <end position="105"/>
    </location>
</feature>
<feature type="transmembrane region" description="Helical" evidence="1">
    <location>
        <begin position="20"/>
        <end position="41"/>
    </location>
</feature>
<feature type="non-terminal residue" evidence="2">
    <location>
        <position position="1"/>
    </location>
</feature>
<dbReference type="Proteomes" id="UP000257109">
    <property type="component" value="Unassembled WGS sequence"/>
</dbReference>
<dbReference type="OrthoDB" id="1401861at2759"/>
<keyword evidence="1" id="KW-0812">Transmembrane</keyword>
<keyword evidence="3" id="KW-1185">Reference proteome</keyword>
<evidence type="ECO:0000313" key="2">
    <source>
        <dbReference type="EMBL" id="RDX58121.1"/>
    </source>
</evidence>
<gene>
    <name evidence="2" type="ORF">CR513_62583</name>
</gene>
<organism evidence="2 3">
    <name type="scientific">Mucuna pruriens</name>
    <name type="common">Velvet bean</name>
    <name type="synonym">Dolichos pruriens</name>
    <dbReference type="NCBI Taxonomy" id="157652"/>
    <lineage>
        <taxon>Eukaryota</taxon>
        <taxon>Viridiplantae</taxon>
        <taxon>Streptophyta</taxon>
        <taxon>Embryophyta</taxon>
        <taxon>Tracheophyta</taxon>
        <taxon>Spermatophyta</taxon>
        <taxon>Magnoliopsida</taxon>
        <taxon>eudicotyledons</taxon>
        <taxon>Gunneridae</taxon>
        <taxon>Pentapetalae</taxon>
        <taxon>rosids</taxon>
        <taxon>fabids</taxon>
        <taxon>Fabales</taxon>
        <taxon>Fabaceae</taxon>
        <taxon>Papilionoideae</taxon>
        <taxon>50 kb inversion clade</taxon>
        <taxon>NPAAA clade</taxon>
        <taxon>indigoferoid/millettioid clade</taxon>
        <taxon>Phaseoleae</taxon>
        <taxon>Mucuna</taxon>
    </lineage>
</organism>
<comment type="caution">
    <text evidence="2">The sequence shown here is derived from an EMBL/GenBank/DDBJ whole genome shotgun (WGS) entry which is preliminary data.</text>
</comment>
<keyword evidence="1" id="KW-1133">Transmembrane helix</keyword>
<keyword evidence="1" id="KW-0472">Membrane</keyword>
<protein>
    <submittedName>
        <fullName evidence="2">Uncharacterized protein</fullName>
    </submittedName>
</protein>
<accession>A0A371E061</accession>
<evidence type="ECO:0000256" key="1">
    <source>
        <dbReference type="SAM" id="Phobius"/>
    </source>
</evidence>
<evidence type="ECO:0000313" key="3">
    <source>
        <dbReference type="Proteomes" id="UP000257109"/>
    </source>
</evidence>
<reference evidence="2" key="1">
    <citation type="submission" date="2018-05" db="EMBL/GenBank/DDBJ databases">
        <title>Draft genome of Mucuna pruriens seed.</title>
        <authorList>
            <person name="Nnadi N.E."/>
            <person name="Vos R."/>
            <person name="Hasami M.H."/>
            <person name="Devisetty U.K."/>
            <person name="Aguiy J.C."/>
        </authorList>
    </citation>
    <scope>NUCLEOTIDE SEQUENCE [LARGE SCALE GENOMIC DNA]</scope>
    <source>
        <strain evidence="2">JCA_2017</strain>
    </source>
</reference>
<feature type="transmembrane region" description="Helical" evidence="1">
    <location>
        <begin position="61"/>
        <end position="81"/>
    </location>
</feature>
<name>A0A371E061_MUCPR</name>
<dbReference type="AlphaFoldDB" id="A0A371E061"/>
<sequence length="241" mass="27431">SFRYPSSGVNRFAPLFDINYYVAVTISTTKLTSSSLVKSILFRCHRSYHAQPLYDHFPWPFLISTSLWCAFAATIVLLSPASLTHPLVNFVVAVRVIASITKAIVPTARISFLLFFSSNSSLGTSWDISSPHLLQTWSNPLPSQGSSNYVSWPKEVKMWCIGQGLKNHLYTKLENVKEDGENWEKNDALLCTLLWQSIDSSLQNIYTNFDTCYELRTQAKSFYTNDTQRLFTIIDKLLNLH</sequence>
<dbReference type="EMBL" id="QJKJ01017814">
    <property type="protein sequence ID" value="RDX58121.1"/>
    <property type="molecule type" value="Genomic_DNA"/>
</dbReference>